<dbReference type="Gene3D" id="1.20.120.1490">
    <property type="match status" value="1"/>
</dbReference>
<dbReference type="InterPro" id="IPR012899">
    <property type="entry name" value="LTXXQ"/>
</dbReference>
<evidence type="ECO:0000256" key="4">
    <source>
        <dbReference type="ARBA" id="ARBA00022764"/>
    </source>
</evidence>
<dbReference type="InterPro" id="IPR052211">
    <property type="entry name" value="Cpx_auxiliary_protein"/>
</dbReference>
<evidence type="ECO:0000313" key="7">
    <source>
        <dbReference type="EMBL" id="MBR9728719.1"/>
    </source>
</evidence>
<sequence>MSKGLSIATAVAVLVGSSFVMSPVFAQDTAQVSPQKTEKQAKHHGKKHHSMHKMLRRLSLTDEQKTQVKAIVGKYTTTTSKEDKEAARDEHQQHIVDLVTAPSFDATQAQLIIEAHQAKSEQQMLDKLRMQNEIYNLLDAEQQEKFKKMLTKGKRRHHR</sequence>
<evidence type="ECO:0000256" key="3">
    <source>
        <dbReference type="ARBA" id="ARBA00022729"/>
    </source>
</evidence>
<gene>
    <name evidence="7" type="ORF">G3R48_12105</name>
</gene>
<feature type="chain" id="PRO_5047526979" description="Periplasmic heavy metal sensor" evidence="6">
    <location>
        <begin position="27"/>
        <end position="159"/>
    </location>
</feature>
<keyword evidence="4" id="KW-0574">Periplasm</keyword>
<evidence type="ECO:0000256" key="5">
    <source>
        <dbReference type="SAM" id="MobiDB-lite"/>
    </source>
</evidence>
<dbReference type="EMBL" id="JAAIKR010000012">
    <property type="protein sequence ID" value="MBR9728719.1"/>
    <property type="molecule type" value="Genomic_DNA"/>
</dbReference>
<evidence type="ECO:0000313" key="8">
    <source>
        <dbReference type="Proteomes" id="UP000811844"/>
    </source>
</evidence>
<dbReference type="RefSeq" id="WP_153664961.1">
    <property type="nucleotide sequence ID" value="NZ_JAAIKR010000012.1"/>
</dbReference>
<dbReference type="Pfam" id="PF07813">
    <property type="entry name" value="LTXXQ"/>
    <property type="match status" value="1"/>
</dbReference>
<comment type="subcellular location">
    <subcellularLocation>
        <location evidence="1">Periplasm</location>
    </subcellularLocation>
</comment>
<dbReference type="PANTHER" id="PTHR38102:SF1">
    <property type="entry name" value="PERIPLASMIC CHAPERONE SPY"/>
    <property type="match status" value="1"/>
</dbReference>
<evidence type="ECO:0000256" key="1">
    <source>
        <dbReference type="ARBA" id="ARBA00004418"/>
    </source>
</evidence>
<feature type="compositionally biased region" description="Basic residues" evidence="5">
    <location>
        <begin position="41"/>
        <end position="50"/>
    </location>
</feature>
<comment type="caution">
    <text evidence="7">The sequence shown here is derived from an EMBL/GenBank/DDBJ whole genome shotgun (WGS) entry which is preliminary data.</text>
</comment>
<keyword evidence="3 6" id="KW-0732">Signal</keyword>
<feature type="signal peptide" evidence="6">
    <location>
        <begin position="1"/>
        <end position="26"/>
    </location>
</feature>
<evidence type="ECO:0000256" key="2">
    <source>
        <dbReference type="ARBA" id="ARBA00008441"/>
    </source>
</evidence>
<evidence type="ECO:0008006" key="9">
    <source>
        <dbReference type="Google" id="ProtNLM"/>
    </source>
</evidence>
<reference evidence="7 8" key="1">
    <citation type="submission" date="2020-02" db="EMBL/GenBank/DDBJ databases">
        <title>Shewanella WXL01 sp. nov., a marine bacterium isolated from green algae in Luhuitou Fringing Reef (Northern South China Sea).</title>
        <authorList>
            <person name="Wang X."/>
        </authorList>
    </citation>
    <scope>NUCLEOTIDE SEQUENCE [LARGE SCALE GENOMIC DNA]</scope>
    <source>
        <strain evidence="7 8">MCCC 1A01895</strain>
    </source>
</reference>
<protein>
    <recommendedName>
        <fullName evidence="9">Periplasmic heavy metal sensor</fullName>
    </recommendedName>
</protein>
<dbReference type="PIRSF" id="PIRSF034445">
    <property type="entry name" value="CpxP_Spy"/>
    <property type="match status" value="1"/>
</dbReference>
<organism evidence="7 8">
    <name type="scientific">Shewanella intestini</name>
    <dbReference type="NCBI Taxonomy" id="2017544"/>
    <lineage>
        <taxon>Bacteria</taxon>
        <taxon>Pseudomonadati</taxon>
        <taxon>Pseudomonadota</taxon>
        <taxon>Gammaproteobacteria</taxon>
        <taxon>Alteromonadales</taxon>
        <taxon>Shewanellaceae</taxon>
        <taxon>Shewanella</taxon>
    </lineage>
</organism>
<dbReference type="CDD" id="cd09916">
    <property type="entry name" value="CpxP_like"/>
    <property type="match status" value="1"/>
</dbReference>
<feature type="region of interest" description="Disordered" evidence="5">
    <location>
        <begin position="30"/>
        <end position="50"/>
    </location>
</feature>
<dbReference type="PANTHER" id="PTHR38102">
    <property type="entry name" value="PERIPLASMIC CHAPERONE SPY"/>
    <property type="match status" value="1"/>
</dbReference>
<proteinExistence type="inferred from homology"/>
<evidence type="ECO:0000256" key="6">
    <source>
        <dbReference type="SAM" id="SignalP"/>
    </source>
</evidence>
<accession>A0ABS5I3W8</accession>
<comment type="similarity">
    <text evidence="2">Belongs to the CpxP/Spy family.</text>
</comment>
<name>A0ABS5I3W8_9GAMM</name>
<keyword evidence="8" id="KW-1185">Reference proteome</keyword>
<dbReference type="Proteomes" id="UP000811844">
    <property type="component" value="Unassembled WGS sequence"/>
</dbReference>